<dbReference type="CDD" id="cd09272">
    <property type="entry name" value="RNase_HI_RT_Ty1"/>
    <property type="match status" value="1"/>
</dbReference>
<feature type="compositionally biased region" description="Polar residues" evidence="1">
    <location>
        <begin position="43"/>
        <end position="52"/>
    </location>
</feature>
<proteinExistence type="predicted"/>
<accession>A0A0K8SE75</accession>
<dbReference type="InterPro" id="IPR043502">
    <property type="entry name" value="DNA/RNA_pol_sf"/>
</dbReference>
<dbReference type="GO" id="GO:0071897">
    <property type="term" value="P:DNA biosynthetic process"/>
    <property type="evidence" value="ECO:0007669"/>
    <property type="project" value="UniProtKB-ARBA"/>
</dbReference>
<evidence type="ECO:0000313" key="2">
    <source>
        <dbReference type="EMBL" id="JAG51591.1"/>
    </source>
</evidence>
<dbReference type="SUPFAM" id="SSF56672">
    <property type="entry name" value="DNA/RNA polymerases"/>
    <property type="match status" value="1"/>
</dbReference>
<dbReference type="AlphaFoldDB" id="A0A0K8SE75"/>
<evidence type="ECO:0000256" key="1">
    <source>
        <dbReference type="SAM" id="MobiDB-lite"/>
    </source>
</evidence>
<organism evidence="2">
    <name type="scientific">Lygus hesperus</name>
    <name type="common">Western plant bug</name>
    <dbReference type="NCBI Taxonomy" id="30085"/>
    <lineage>
        <taxon>Eukaryota</taxon>
        <taxon>Metazoa</taxon>
        <taxon>Ecdysozoa</taxon>
        <taxon>Arthropoda</taxon>
        <taxon>Hexapoda</taxon>
        <taxon>Insecta</taxon>
        <taxon>Pterygota</taxon>
        <taxon>Neoptera</taxon>
        <taxon>Paraneoptera</taxon>
        <taxon>Hemiptera</taxon>
        <taxon>Heteroptera</taxon>
        <taxon>Panheteroptera</taxon>
        <taxon>Cimicomorpha</taxon>
        <taxon>Miridae</taxon>
        <taxon>Mirini</taxon>
        <taxon>Lygus</taxon>
    </lineage>
</organism>
<feature type="region of interest" description="Disordered" evidence="1">
    <location>
        <begin position="43"/>
        <end position="63"/>
    </location>
</feature>
<protein>
    <recommendedName>
        <fullName evidence="3">Retrovirus-related Pol polyprotein from transposon TNT 1-94</fullName>
    </recommendedName>
</protein>
<dbReference type="EMBL" id="GBRD01014235">
    <property type="protein sequence ID" value="JAG51591.1"/>
    <property type="molecule type" value="Transcribed_RNA"/>
</dbReference>
<dbReference type="PANTHER" id="PTHR11439">
    <property type="entry name" value="GAG-POL-RELATED RETROTRANSPOSON"/>
    <property type="match status" value="1"/>
</dbReference>
<name>A0A0K8SE75_LYGHE</name>
<reference evidence="2" key="1">
    <citation type="submission" date="2014-09" db="EMBL/GenBank/DDBJ databases">
        <authorList>
            <person name="Magalhaes I.L.F."/>
            <person name="Oliveira U."/>
            <person name="Santos F.R."/>
            <person name="Vidigal T.H.D.A."/>
            <person name="Brescovit A.D."/>
            <person name="Santos A.J."/>
        </authorList>
    </citation>
    <scope>NUCLEOTIDE SEQUENCE</scope>
</reference>
<evidence type="ECO:0008006" key="3">
    <source>
        <dbReference type="Google" id="ProtNLM"/>
    </source>
</evidence>
<dbReference type="PANTHER" id="PTHR11439:SF483">
    <property type="entry name" value="PEPTIDE SYNTHASE GLIP-LIKE, PUTATIVE (AFU_ORTHOLOGUE AFUA_3G12920)-RELATED"/>
    <property type="match status" value="1"/>
</dbReference>
<sequence length="295" mass="33237">MVDLGEARNVLGFELSRNREEKKLWITQEKYLNEILGKFNMGSCNPAKTPSSPGDRLKKSPHEQIEESMRNVPYQEAVGSLLFASQVSRPDIAHAVSSVSRFNSNPAPEHWTAVKRILRYIKGTTSMRLEYDGKKPSPILGFCDADWANDLEDRRSTTGYVFLKSGPISWATKRQPTVALSTTEAEYMSASAATQEALWLRGLCEEIQPSDAEGPTMIFIDNQGALNLALNGAYQARTKHIDIRHHFLREKVRSGQLTFRYVSSKDMVADSLTKPLDCEKFQKCISMQGLRKMTK</sequence>